<dbReference type="OrthoDB" id="377733at2759"/>
<evidence type="ECO:0000256" key="11">
    <source>
        <dbReference type="ARBA" id="ARBA00022989"/>
    </source>
</evidence>
<dbReference type="GO" id="GO:0032456">
    <property type="term" value="P:endocytic recycling"/>
    <property type="evidence" value="ECO:0007669"/>
    <property type="project" value="TreeGrafter"/>
</dbReference>
<feature type="domain" description="P-type ATPase C-terminal" evidence="22">
    <location>
        <begin position="1390"/>
        <end position="1638"/>
    </location>
</feature>
<dbReference type="Gene3D" id="3.40.50.1000">
    <property type="entry name" value="HAD superfamily/HAD-like"/>
    <property type="match status" value="1"/>
</dbReference>
<feature type="transmembrane region" description="Helical" evidence="19">
    <location>
        <begin position="1564"/>
        <end position="1588"/>
    </location>
</feature>
<comment type="catalytic activity">
    <reaction evidence="14">
        <text>a 1,2-diacyl-sn-glycero-3-phosphoethanolamine(out) + ATP + H2O = a 1,2-diacyl-sn-glycero-3-phosphoethanolamine(in) + ADP + phosphate + H(+)</text>
        <dbReference type="Rhea" id="RHEA:66132"/>
        <dbReference type="ChEBI" id="CHEBI:15377"/>
        <dbReference type="ChEBI" id="CHEBI:15378"/>
        <dbReference type="ChEBI" id="CHEBI:30616"/>
        <dbReference type="ChEBI" id="CHEBI:43474"/>
        <dbReference type="ChEBI" id="CHEBI:64612"/>
        <dbReference type="ChEBI" id="CHEBI:456216"/>
    </reaction>
    <physiologicalReaction direction="left-to-right" evidence="14">
        <dbReference type="Rhea" id="RHEA:66133"/>
    </physiologicalReaction>
</comment>
<dbReference type="InterPro" id="IPR001757">
    <property type="entry name" value="P_typ_ATPase"/>
</dbReference>
<feature type="domain" description="P-type ATPase N-terminal" evidence="21">
    <location>
        <begin position="199"/>
        <end position="260"/>
    </location>
</feature>
<evidence type="ECO:0000259" key="20">
    <source>
        <dbReference type="Pfam" id="PF00122"/>
    </source>
</evidence>
<comment type="similarity">
    <text evidence="3">Belongs to the cation transport ATPase (P-type) (TC 3.A.3) family. Type IV subfamily.</text>
</comment>
<keyword evidence="24" id="KW-1185">Reference proteome</keyword>
<feature type="binding site" evidence="17">
    <location>
        <position position="1363"/>
    </location>
    <ligand>
        <name>Mg(2+)</name>
        <dbReference type="ChEBI" id="CHEBI:18420"/>
    </ligand>
</feature>
<feature type="region of interest" description="Disordered" evidence="18">
    <location>
        <begin position="1708"/>
        <end position="1732"/>
    </location>
</feature>
<feature type="compositionally biased region" description="Basic residues" evidence="18">
    <location>
        <begin position="1"/>
        <end position="14"/>
    </location>
</feature>
<evidence type="ECO:0000256" key="14">
    <source>
        <dbReference type="ARBA" id="ARBA00049128"/>
    </source>
</evidence>
<dbReference type="FunCoup" id="A0A1E5RNH5">
    <property type="interactions" value="41"/>
</dbReference>
<evidence type="ECO:0000256" key="7">
    <source>
        <dbReference type="ARBA" id="ARBA00022741"/>
    </source>
</evidence>
<feature type="transmembrane region" description="Helical" evidence="19">
    <location>
        <begin position="1503"/>
        <end position="1522"/>
    </location>
</feature>
<feature type="binding site" evidence="16">
    <location>
        <position position="622"/>
    </location>
    <ligand>
        <name>ATP</name>
        <dbReference type="ChEBI" id="CHEBI:30616"/>
    </ligand>
</feature>
<dbReference type="InterPro" id="IPR018303">
    <property type="entry name" value="ATPase_P-typ_P_site"/>
</dbReference>
<evidence type="ECO:0000256" key="8">
    <source>
        <dbReference type="ARBA" id="ARBA00022840"/>
    </source>
</evidence>
<dbReference type="NCBIfam" id="TIGR01652">
    <property type="entry name" value="ATPase-Plipid"/>
    <property type="match status" value="1"/>
</dbReference>
<gene>
    <name evidence="23" type="ORF">AWRI3579_g946</name>
</gene>
<proteinExistence type="inferred from homology"/>
<dbReference type="Gene3D" id="3.40.1110.10">
    <property type="entry name" value="Calcium-transporting ATPase, cytoplasmic domain N"/>
    <property type="match status" value="1"/>
</dbReference>
<keyword evidence="11 19" id="KW-1133">Transmembrane helix</keyword>
<dbReference type="FunFam" id="3.40.50.1000:FF:000172">
    <property type="entry name" value="Phospholipid-transporting ATPase"/>
    <property type="match status" value="1"/>
</dbReference>
<evidence type="ECO:0000256" key="1">
    <source>
        <dbReference type="ARBA" id="ARBA00004141"/>
    </source>
</evidence>
<evidence type="ECO:0000256" key="10">
    <source>
        <dbReference type="ARBA" id="ARBA00022967"/>
    </source>
</evidence>
<feature type="binding site" evidence="16">
    <location>
        <position position="624"/>
    </location>
    <ligand>
        <name>ATP</name>
        <dbReference type="ChEBI" id="CHEBI:30616"/>
    </ligand>
</feature>
<feature type="transmembrane region" description="Helical" evidence="19">
    <location>
        <begin position="1608"/>
        <end position="1628"/>
    </location>
</feature>
<feature type="compositionally biased region" description="Polar residues" evidence="18">
    <location>
        <begin position="1076"/>
        <end position="1090"/>
    </location>
</feature>
<dbReference type="PRINTS" id="PR00119">
    <property type="entry name" value="CATATPASE"/>
</dbReference>
<dbReference type="SUPFAM" id="SSF81653">
    <property type="entry name" value="Calcium ATPase, transduction domain A"/>
    <property type="match status" value="1"/>
</dbReference>
<dbReference type="InterPro" id="IPR006539">
    <property type="entry name" value="P-type_ATPase_IV"/>
</dbReference>
<feature type="region of interest" description="Disordered" evidence="18">
    <location>
        <begin position="1"/>
        <end position="34"/>
    </location>
</feature>
<feature type="binding site" evidence="16">
    <location>
        <position position="1168"/>
    </location>
    <ligand>
        <name>ATP</name>
        <dbReference type="ChEBI" id="CHEBI:30616"/>
    </ligand>
</feature>
<dbReference type="InterPro" id="IPR059000">
    <property type="entry name" value="ATPase_P-type_domA"/>
</dbReference>
<accession>A0A1E5RNH5</accession>
<dbReference type="Pfam" id="PF16212">
    <property type="entry name" value="PhoLip_ATPase_C"/>
    <property type="match status" value="1"/>
</dbReference>
<keyword evidence="5 19" id="KW-0812">Transmembrane</keyword>
<evidence type="ECO:0000256" key="2">
    <source>
        <dbReference type="ARBA" id="ARBA00004308"/>
    </source>
</evidence>
<feature type="binding site" evidence="16">
    <location>
        <position position="1366"/>
    </location>
    <ligand>
        <name>ATP</name>
        <dbReference type="ChEBI" id="CHEBI:30616"/>
    </ligand>
</feature>
<organism evidence="23 24">
    <name type="scientific">Hanseniaspora osmophila</name>
    <dbReference type="NCBI Taxonomy" id="56408"/>
    <lineage>
        <taxon>Eukaryota</taxon>
        <taxon>Fungi</taxon>
        <taxon>Dikarya</taxon>
        <taxon>Ascomycota</taxon>
        <taxon>Saccharomycotina</taxon>
        <taxon>Saccharomycetes</taxon>
        <taxon>Saccharomycodales</taxon>
        <taxon>Saccharomycodaceae</taxon>
        <taxon>Hanseniaspora</taxon>
    </lineage>
</organism>
<feature type="region of interest" description="Disordered" evidence="18">
    <location>
        <begin position="1773"/>
        <end position="1796"/>
    </location>
</feature>
<dbReference type="InterPro" id="IPR023298">
    <property type="entry name" value="ATPase_P-typ_TM_dom_sf"/>
</dbReference>
<feature type="binding site" evidence="16">
    <location>
        <position position="1249"/>
    </location>
    <ligand>
        <name>ATP</name>
        <dbReference type="ChEBI" id="CHEBI:30616"/>
    </ligand>
</feature>
<evidence type="ECO:0000256" key="17">
    <source>
        <dbReference type="PIRSR" id="PIRSR606539-3"/>
    </source>
</evidence>
<feature type="compositionally biased region" description="Low complexity" evidence="18">
    <location>
        <begin position="756"/>
        <end position="778"/>
    </location>
</feature>
<keyword evidence="8 16" id="KW-0067">ATP-binding</keyword>
<feature type="binding site" evidence="17">
    <location>
        <position position="1367"/>
    </location>
    <ligand>
        <name>Mg(2+)</name>
        <dbReference type="ChEBI" id="CHEBI:18420"/>
    </ligand>
</feature>
<evidence type="ECO:0000259" key="21">
    <source>
        <dbReference type="Pfam" id="PF16209"/>
    </source>
</evidence>
<dbReference type="InterPro" id="IPR036412">
    <property type="entry name" value="HAD-like_sf"/>
</dbReference>
<dbReference type="NCBIfam" id="TIGR01494">
    <property type="entry name" value="ATPase_P-type"/>
    <property type="match status" value="1"/>
</dbReference>
<name>A0A1E5RNH5_9ASCO</name>
<feature type="binding site" evidence="17">
    <location>
        <position position="622"/>
    </location>
    <ligand>
        <name>Mg(2+)</name>
        <dbReference type="ChEBI" id="CHEBI:18420"/>
    </ligand>
</feature>
<dbReference type="Pfam" id="PF13246">
    <property type="entry name" value="Cation_ATPase"/>
    <property type="match status" value="1"/>
</dbReference>
<evidence type="ECO:0000256" key="9">
    <source>
        <dbReference type="ARBA" id="ARBA00022842"/>
    </source>
</evidence>
<feature type="binding site" evidence="17">
    <location>
        <position position="624"/>
    </location>
    <ligand>
        <name>Mg(2+)</name>
        <dbReference type="ChEBI" id="CHEBI:18420"/>
    </ligand>
</feature>
<evidence type="ECO:0000256" key="16">
    <source>
        <dbReference type="PIRSR" id="PIRSR606539-2"/>
    </source>
</evidence>
<dbReference type="PROSITE" id="PS00154">
    <property type="entry name" value="ATPASE_E1_E2"/>
    <property type="match status" value="1"/>
</dbReference>
<sequence>MKRFGSKLQGRKFSRSSVIHEESPSLSSAGPLQGSPYRNAIAGTALAGEFEPYLVDMDLNSRTKSNVTTQAEATNSTLEVDNSQIELDNYSTREGPVARNETNELYQSNTEYKNDSFSQEQQQNLQEENVDSRAFLSPQRLNYFEKIRYFFSDLQKAVLNRSTLPPTANGRHIPLSLDKESIVYQDFHFDSEKHLLMDERKKYKKPYCDNVVTSSRYNIYTFFPRQLYAQFSKLANCYFMIVAILQMIPGWSTTGSYTTIIPLCIFIAISMAREAYDDYRRHNLDKDENLKKTRILFKSKQNNQFEKSKNKNPDVDLLPNIDHSLKTESENPTDYFTNVQLLKSRHDIEYVQTEWRNLRVGDFIYLKNDDWIPADMILICSDGNNNEVFVETIALDGETNLKTKNPHPEISKRMSTATGLVNTQGKVTVEDPNMDLYNFDGNIELLDSVSGTWAKYPVNSDNVLYRGSILRNTLNCIGMVVYSGEETKMRMNAIKNPRIKAPKLQKSINLIVFFMVFIVASMSLFSFLGYKVNENRFISNNRAWYLMESHVTTAESVMGFIIMYNTLIPLSLYVTMEIIKAMQSKLMEWDIDMYYKPANISCESRTATILEELGQVSYIFSDKTGTLTDNMMIFRKFSVCGSSWLHNLDELDSQENDENNQLGLTQTSTTSNSNVSVVSQSDQNFVQDILTRPNSLSAKSARANQAARMSGVSNGRKSMGRPSVEYRNYGSTNYTGRPSMASHIQRAEQIEEESISHTTTRSSDHSSPNLNPSSTNNSKGANGKGIKTTLELIRYVQRNPNTFFSRKIKFFLLSLALCHTCLPKRRAAPTNNSNGEEQNDETLDDDEKITIEYQASSPDELALIVAARDLGYVMVSKNSNVITIKTYPSGFDKPPVSEEFEVLNVIEFNSDRKRMSVLVRPRAEPEKVLLLCKGADNVILERLYNNKVASAKSAELNESTNERKKEQAELVLDQRKSLGGASVRRSGPFRPRVSVDIASRPSLSLQQVRNSLSKPYSARPSFNPHNRTSFDTGVNINSIDAFVENVNKNKQDVDEIAFQSRKSLHKQQREKYKNTALGSNSKNFDLTNKTDNMNSVATSLANATRSSPAKSSLPDTPSTQLGTFSCNKFSIDQTIESYIGGQELCENEEYVIERTLEALEEFSTEGLRTLLYSYKWIDQTEYEEWSEQYHEAKTSLVERAQKMQTVGELIEKNLVLLGATAIEDKLQDGVPEAIEKIRRAGIKMWMLTGDKRETAINIGYSCNLIHEYSTVVILSESDENILLKINTMSQELDLGDVAHSVVVIDGATLKTFESNPVLMGAFVDLCTKTDVVICCRASPSQKALMVSSIKETDKNMVTLAVGDGANDIAMIQSADIGVGIAGKEGLQASRSSDYSIGQFRFLLKLLLVHGRYNYSRTCKFVLSTFYKEAMFYATQMIYQRWTMFSGTSLYEPWSLSMFNTLFTSLPVLCIGMFQKDLKASTLLAVPELYTYGRLSQGFGPGVFFRWLTLSACTSVLITFLNLELFGKNVLVDNSIYPMGFINFTAAVFIINIKIQFLEMRNRSPIEFACVIISCGGWLVWCCFLPVIYSQELEYDVKYGFYHHFGKDYTFWATILLIMAIPLLVDMLFKVLKNSLWPTDSDIFAQLEQEDEIRKKLEMQAFSELEQGWTWNKDPSTFSRYTDKVVGTMIPNKVIDNVQNTSSAYLNESHSSSSLGIGDVDNSANRNVAEQQRKTRKNTILSFYNNTNPNFNQDSLFDSTKFEVLPSGRIIKKRSYTNDGGVSTGEGSGNDESNLSRESRKLKNAFSKTLRFKLQTENDEDIEAIIANRMKDLE</sequence>
<dbReference type="InterPro" id="IPR008250">
    <property type="entry name" value="ATPase_P-typ_transduc_dom_A_sf"/>
</dbReference>
<evidence type="ECO:0000256" key="13">
    <source>
        <dbReference type="ARBA" id="ARBA00034036"/>
    </source>
</evidence>
<dbReference type="GO" id="GO:0006892">
    <property type="term" value="P:post-Golgi vesicle-mediated transport"/>
    <property type="evidence" value="ECO:0007669"/>
    <property type="project" value="TreeGrafter"/>
</dbReference>
<feature type="region of interest" description="Disordered" evidence="18">
    <location>
        <begin position="1064"/>
        <end position="1090"/>
    </location>
</feature>
<dbReference type="Proteomes" id="UP000095728">
    <property type="component" value="Unassembled WGS sequence"/>
</dbReference>
<keyword evidence="12 19" id="KW-0472">Membrane</keyword>
<dbReference type="SUPFAM" id="SSF81660">
    <property type="entry name" value="Metal cation-transporting ATPase, ATP-binding domain N"/>
    <property type="match status" value="1"/>
</dbReference>
<feature type="binding site" evidence="16">
    <location>
        <position position="1250"/>
    </location>
    <ligand>
        <name>ATP</name>
        <dbReference type="ChEBI" id="CHEBI:30616"/>
    </ligand>
</feature>
<feature type="domain" description="P-type ATPase A" evidence="20">
    <location>
        <begin position="346"/>
        <end position="429"/>
    </location>
</feature>
<feature type="binding site" evidence="16">
    <location>
        <position position="623"/>
    </location>
    <ligand>
        <name>ATP</name>
        <dbReference type="ChEBI" id="CHEBI:30616"/>
    </ligand>
</feature>
<evidence type="ECO:0000256" key="3">
    <source>
        <dbReference type="ARBA" id="ARBA00008109"/>
    </source>
</evidence>
<feature type="binding site" evidence="16">
    <location>
        <position position="1367"/>
    </location>
    <ligand>
        <name>ATP</name>
        <dbReference type="ChEBI" id="CHEBI:30616"/>
    </ligand>
</feature>
<comment type="caution">
    <text evidence="23">The sequence shown here is derived from an EMBL/GenBank/DDBJ whole genome shotgun (WGS) entry which is preliminary data.</text>
</comment>
<keyword evidence="9 17" id="KW-0460">Magnesium</keyword>
<dbReference type="InterPro" id="IPR023214">
    <property type="entry name" value="HAD_sf"/>
</dbReference>
<evidence type="ECO:0000313" key="23">
    <source>
        <dbReference type="EMBL" id="OEJ88439.1"/>
    </source>
</evidence>
<keyword evidence="10" id="KW-1278">Translocase</keyword>
<feature type="binding site" evidence="16">
    <location>
        <position position="1248"/>
    </location>
    <ligand>
        <name>ATP</name>
        <dbReference type="ChEBI" id="CHEBI:30616"/>
    </ligand>
</feature>
<dbReference type="PANTHER" id="PTHR24092">
    <property type="entry name" value="PROBABLE PHOSPHOLIPID-TRANSPORTING ATPASE"/>
    <property type="match status" value="1"/>
</dbReference>
<dbReference type="InterPro" id="IPR023299">
    <property type="entry name" value="ATPase_P-typ_cyto_dom_N"/>
</dbReference>
<dbReference type="PANTHER" id="PTHR24092:SF174">
    <property type="entry name" value="PHOSPHOLIPID-TRANSPORTING ATPASE DNF3-RELATED"/>
    <property type="match status" value="1"/>
</dbReference>
<comment type="subcellular location">
    <subcellularLocation>
        <location evidence="2">Endomembrane system</location>
    </subcellularLocation>
    <subcellularLocation>
        <location evidence="1">Membrane</location>
        <topology evidence="1">Multi-pass membrane protein</topology>
    </subcellularLocation>
</comment>
<evidence type="ECO:0000259" key="22">
    <source>
        <dbReference type="Pfam" id="PF16212"/>
    </source>
</evidence>
<evidence type="ECO:0000256" key="19">
    <source>
        <dbReference type="SAM" id="Phobius"/>
    </source>
</evidence>
<dbReference type="Pfam" id="PF00122">
    <property type="entry name" value="E1-E2_ATPase"/>
    <property type="match status" value="1"/>
</dbReference>
<dbReference type="EMBL" id="LPNM01000005">
    <property type="protein sequence ID" value="OEJ88439.1"/>
    <property type="molecule type" value="Genomic_DNA"/>
</dbReference>
<evidence type="ECO:0000256" key="4">
    <source>
        <dbReference type="ARBA" id="ARBA00012189"/>
    </source>
</evidence>
<evidence type="ECO:0000256" key="18">
    <source>
        <dbReference type="SAM" id="MobiDB-lite"/>
    </source>
</evidence>
<dbReference type="InterPro" id="IPR032630">
    <property type="entry name" value="P_typ_ATPase_c"/>
</dbReference>
<dbReference type="InParanoid" id="A0A1E5RNH5"/>
<feature type="binding site" evidence="16">
    <location>
        <position position="1128"/>
    </location>
    <ligand>
        <name>ATP</name>
        <dbReference type="ChEBI" id="CHEBI:30616"/>
    </ligand>
</feature>
<dbReference type="Pfam" id="PF00702">
    <property type="entry name" value="Hydrolase"/>
    <property type="match status" value="1"/>
</dbReference>
<dbReference type="GO" id="GO:0016887">
    <property type="term" value="F:ATP hydrolysis activity"/>
    <property type="evidence" value="ECO:0007669"/>
    <property type="project" value="InterPro"/>
</dbReference>
<evidence type="ECO:0000256" key="12">
    <source>
        <dbReference type="ARBA" id="ARBA00023136"/>
    </source>
</evidence>
<feature type="transmembrane region" description="Helical" evidence="19">
    <location>
        <begin position="1534"/>
        <end position="1552"/>
    </location>
</feature>
<reference evidence="24" key="1">
    <citation type="journal article" date="2016" name="Genome Announc.">
        <title>Genome sequences of three species of Hanseniaspora isolated from spontaneous wine fermentations.</title>
        <authorList>
            <person name="Sternes P.R."/>
            <person name="Lee D."/>
            <person name="Kutyna D.R."/>
            <person name="Borneman A.R."/>
        </authorList>
    </citation>
    <scope>NUCLEOTIDE SEQUENCE [LARGE SCALE GENOMIC DNA]</scope>
    <source>
        <strain evidence="24">AWRI3579</strain>
    </source>
</reference>
<protein>
    <recommendedName>
        <fullName evidence="4">P-type phospholipid transporter</fullName>
        <ecNumber evidence="4">7.6.2.1</ecNumber>
    </recommendedName>
</protein>
<dbReference type="GO" id="GO:0000287">
    <property type="term" value="F:magnesium ion binding"/>
    <property type="evidence" value="ECO:0007669"/>
    <property type="project" value="InterPro"/>
</dbReference>
<feature type="transmembrane region" description="Helical" evidence="19">
    <location>
        <begin position="257"/>
        <end position="276"/>
    </location>
</feature>
<dbReference type="GO" id="GO:0005886">
    <property type="term" value="C:plasma membrane"/>
    <property type="evidence" value="ECO:0007669"/>
    <property type="project" value="TreeGrafter"/>
</dbReference>
<feature type="region of interest" description="Disordered" evidence="18">
    <location>
        <begin position="696"/>
        <end position="784"/>
    </location>
</feature>
<dbReference type="GO" id="GO:0140346">
    <property type="term" value="F:phosphatidylserine flippase activity"/>
    <property type="evidence" value="ECO:0007669"/>
    <property type="project" value="UniProtKB-ARBA"/>
</dbReference>
<comment type="catalytic activity">
    <reaction evidence="13">
        <text>ATP + H2O + phospholipidSide 1 = ADP + phosphate + phospholipidSide 2.</text>
        <dbReference type="EC" id="7.6.2.1"/>
    </reaction>
</comment>
<feature type="binding site" evidence="16">
    <location>
        <position position="1336"/>
    </location>
    <ligand>
        <name>ATP</name>
        <dbReference type="ChEBI" id="CHEBI:30616"/>
    </ligand>
</feature>
<feature type="transmembrane region" description="Helical" evidence="19">
    <location>
        <begin position="508"/>
        <end position="530"/>
    </location>
</feature>
<feature type="binding site" evidence="16">
    <location>
        <position position="1342"/>
    </location>
    <ligand>
        <name>ATP</name>
        <dbReference type="ChEBI" id="CHEBI:30616"/>
    </ligand>
</feature>
<feature type="active site" description="4-aspartylphosphate intermediate" evidence="15">
    <location>
        <position position="622"/>
    </location>
</feature>
<dbReference type="SUPFAM" id="SSF81665">
    <property type="entry name" value="Calcium ATPase, transmembrane domain M"/>
    <property type="match status" value="1"/>
</dbReference>
<dbReference type="Pfam" id="PF16209">
    <property type="entry name" value="PhoLip_ATPase_N"/>
    <property type="match status" value="1"/>
</dbReference>
<feature type="transmembrane region" description="Helical" evidence="19">
    <location>
        <begin position="1453"/>
        <end position="1473"/>
    </location>
</feature>
<comment type="cofactor">
    <cofactor evidence="17">
        <name>Mg(2+)</name>
        <dbReference type="ChEBI" id="CHEBI:18420"/>
    </cofactor>
</comment>
<evidence type="ECO:0000313" key="24">
    <source>
        <dbReference type="Proteomes" id="UP000095728"/>
    </source>
</evidence>
<dbReference type="EC" id="7.6.2.1" evidence="4"/>
<keyword evidence="7 16" id="KW-0547">Nucleotide-binding</keyword>
<dbReference type="STRING" id="56408.A0A1E5RNH5"/>
<dbReference type="InterPro" id="IPR032631">
    <property type="entry name" value="P-type_ATPase_N"/>
</dbReference>
<evidence type="ECO:0000256" key="15">
    <source>
        <dbReference type="PIRSR" id="PIRSR606539-1"/>
    </source>
</evidence>
<dbReference type="SUPFAM" id="SSF56784">
    <property type="entry name" value="HAD-like"/>
    <property type="match status" value="1"/>
</dbReference>
<dbReference type="GO" id="GO:0005524">
    <property type="term" value="F:ATP binding"/>
    <property type="evidence" value="ECO:0007669"/>
    <property type="project" value="UniProtKB-KW"/>
</dbReference>
<dbReference type="Gene3D" id="2.70.150.10">
    <property type="entry name" value="Calcium-transporting ATPase, cytoplasmic transduction domain A"/>
    <property type="match status" value="1"/>
</dbReference>
<evidence type="ECO:0000256" key="5">
    <source>
        <dbReference type="ARBA" id="ARBA00022692"/>
    </source>
</evidence>
<evidence type="ECO:0000256" key="6">
    <source>
        <dbReference type="ARBA" id="ARBA00022723"/>
    </source>
</evidence>
<dbReference type="GO" id="GO:0005802">
    <property type="term" value="C:trans-Golgi network"/>
    <property type="evidence" value="ECO:0007669"/>
    <property type="project" value="TreeGrafter"/>
</dbReference>
<keyword evidence="6 17" id="KW-0479">Metal-binding</keyword>